<feature type="signal peptide" evidence="1">
    <location>
        <begin position="1"/>
        <end position="19"/>
    </location>
</feature>
<evidence type="ECO:0000313" key="2">
    <source>
        <dbReference type="EMBL" id="POS73523.1"/>
    </source>
</evidence>
<comment type="caution">
    <text evidence="2">The sequence shown here is derived from an EMBL/GenBank/DDBJ whole genome shotgun (WGS) entry which is preliminary data.</text>
</comment>
<protein>
    <submittedName>
        <fullName evidence="2">Uncharacterized protein</fullName>
    </submittedName>
</protein>
<keyword evidence="1" id="KW-0732">Signal</keyword>
<dbReference type="AlphaFoldDB" id="A0A2P5HTE7"/>
<evidence type="ECO:0000256" key="1">
    <source>
        <dbReference type="SAM" id="SignalP"/>
    </source>
</evidence>
<gene>
    <name evidence="2" type="ORF">DHEL01_v208078</name>
</gene>
<dbReference type="OrthoDB" id="5234670at2759"/>
<keyword evidence="3" id="KW-1185">Reference proteome</keyword>
<dbReference type="EMBL" id="MAVT02000781">
    <property type="protein sequence ID" value="POS73523.1"/>
    <property type="molecule type" value="Genomic_DNA"/>
</dbReference>
<accession>A0A2P5HTE7</accession>
<evidence type="ECO:0000313" key="3">
    <source>
        <dbReference type="Proteomes" id="UP000094444"/>
    </source>
</evidence>
<feature type="chain" id="PRO_5015182660" evidence="1">
    <location>
        <begin position="20"/>
        <end position="199"/>
    </location>
</feature>
<dbReference type="InParanoid" id="A0A2P5HTE7"/>
<sequence length="199" mass="20716">MRFSISHGSLLAIASLVGAQSCPAANVDFEDLSNVTPLGLRPTQVIANGYAGLNWVNFYGATPAIAAQFLLPQGKIFAIAPSSPATNPPIISAPSGSSFAPQSIFIGTFTENEVTGLAAPASASTISVTATFVNGSTANVEFNFDPPNTVFGLTINAEAMQYFDFPCGWSDVTSLSFKPQSENGVNALLGLAIDNLRHN</sequence>
<dbReference type="PROSITE" id="PS51257">
    <property type="entry name" value="PROKAR_LIPOPROTEIN"/>
    <property type="match status" value="1"/>
</dbReference>
<name>A0A2P5HTE7_DIAHE</name>
<organism evidence="2 3">
    <name type="scientific">Diaporthe helianthi</name>
    <dbReference type="NCBI Taxonomy" id="158607"/>
    <lineage>
        <taxon>Eukaryota</taxon>
        <taxon>Fungi</taxon>
        <taxon>Dikarya</taxon>
        <taxon>Ascomycota</taxon>
        <taxon>Pezizomycotina</taxon>
        <taxon>Sordariomycetes</taxon>
        <taxon>Sordariomycetidae</taxon>
        <taxon>Diaporthales</taxon>
        <taxon>Diaporthaceae</taxon>
        <taxon>Diaporthe</taxon>
    </lineage>
</organism>
<proteinExistence type="predicted"/>
<reference evidence="2" key="1">
    <citation type="submission" date="2017-09" db="EMBL/GenBank/DDBJ databases">
        <title>Polyketide synthases of a Diaporthe helianthi virulent isolate.</title>
        <authorList>
            <person name="Baroncelli R."/>
        </authorList>
    </citation>
    <scope>NUCLEOTIDE SEQUENCE [LARGE SCALE GENOMIC DNA]</scope>
    <source>
        <strain evidence="2">7/96</strain>
    </source>
</reference>
<dbReference type="Proteomes" id="UP000094444">
    <property type="component" value="Unassembled WGS sequence"/>
</dbReference>